<organism evidence="1 2">
    <name type="scientific">Palleniella muris</name>
    <dbReference type="NCBI Taxonomy" id="3038145"/>
    <lineage>
        <taxon>Bacteria</taxon>
        <taxon>Pseudomonadati</taxon>
        <taxon>Bacteroidota</taxon>
        <taxon>Bacteroidia</taxon>
        <taxon>Bacteroidales</taxon>
        <taxon>Prevotellaceae</taxon>
        <taxon>Palleniella</taxon>
    </lineage>
</organism>
<dbReference type="EMBL" id="SRZC01000001">
    <property type="protein sequence ID" value="TGX84187.1"/>
    <property type="molecule type" value="Genomic_DNA"/>
</dbReference>
<reference evidence="1" key="1">
    <citation type="submission" date="2019-04" db="EMBL/GenBank/DDBJ databases">
        <title>Microbes associate with the intestines of laboratory mice.</title>
        <authorList>
            <person name="Navarre W."/>
            <person name="Wong E."/>
            <person name="Huang K."/>
            <person name="Tropini C."/>
            <person name="Ng K."/>
            <person name="Yu B."/>
        </authorList>
    </citation>
    <scope>NUCLEOTIDE SEQUENCE</scope>
    <source>
        <strain evidence="1">NM73_A23</strain>
    </source>
</reference>
<gene>
    <name evidence="1" type="ORF">E5358_00690</name>
</gene>
<comment type="caution">
    <text evidence="1">The sequence shown here is derived from an EMBL/GenBank/DDBJ whole genome shotgun (WGS) entry which is preliminary data.</text>
</comment>
<evidence type="ECO:0000313" key="2">
    <source>
        <dbReference type="Proteomes" id="UP000308886"/>
    </source>
</evidence>
<protein>
    <submittedName>
        <fullName evidence="1">CYTH domain-containing protein</fullName>
    </submittedName>
</protein>
<dbReference type="Proteomes" id="UP000308886">
    <property type="component" value="Unassembled WGS sequence"/>
</dbReference>
<proteinExistence type="predicted"/>
<accession>A0AC61QTY2</accession>
<name>A0AC61QTY2_9BACT</name>
<evidence type="ECO:0000313" key="1">
    <source>
        <dbReference type="EMBL" id="TGX84187.1"/>
    </source>
</evidence>
<keyword evidence="2" id="KW-1185">Reference proteome</keyword>
<sequence>MSGQEIERKFMVRKAGAPWRSRAFSASRIRQGYMAVTGATVRIRVRDDRAFLTIKGPSADGGMSRYEFEKEITLDEAQHLLDLCRGGMIDKTRYLVRSGAHTFEVDEFHGANDGLVFAEVELGSVDEPFEKPSFIGPEVTDNRHYYNVCLLANPYPQWKEEVPEEYR</sequence>